<evidence type="ECO:0000313" key="2">
    <source>
        <dbReference type="Proteomes" id="UP001595767"/>
    </source>
</evidence>
<dbReference type="RefSeq" id="WP_378552490.1">
    <property type="nucleotide sequence ID" value="NZ_JBHSBA010000012.1"/>
</dbReference>
<proteinExistence type="predicted"/>
<keyword evidence="2" id="KW-1185">Reference proteome</keyword>
<organism evidence="1 2">
    <name type="scientific">Nocardia rhizosphaerae</name>
    <dbReference type="NCBI Taxonomy" id="1691571"/>
    <lineage>
        <taxon>Bacteria</taxon>
        <taxon>Bacillati</taxon>
        <taxon>Actinomycetota</taxon>
        <taxon>Actinomycetes</taxon>
        <taxon>Mycobacteriales</taxon>
        <taxon>Nocardiaceae</taxon>
        <taxon>Nocardia</taxon>
    </lineage>
</organism>
<accession>A0ABV8L8N0</accession>
<comment type="caution">
    <text evidence="1">The sequence shown here is derived from an EMBL/GenBank/DDBJ whole genome shotgun (WGS) entry which is preliminary data.</text>
</comment>
<gene>
    <name evidence="1" type="ORF">ACFOW8_20070</name>
</gene>
<name>A0ABV8L8N0_9NOCA</name>
<sequence length="499" mass="54185">MTDQRDTAAHLDLFRYLAADERMDYIAIMSRFTASLLADMSASTVVELLDREGLSLDSDMVEARCRQLVRWGNLVPSLRDARVSSVRDYLRARSRYQVSSLGGRVHRGAVEIMEAADGAREVARELLGEIADSLAEVIAITTLPRSADRADKLAGVVTTIFNNQRLFTASVTDFYAYIAGVLSRFDLHGDEYAQFKGLLLDYVDLITADVNRHAPLIAERLAIVSHSLDELLSILDSVARLELGDLATVERAGGRSRSDWAQLQQWYTGSGQDSGPEQLRAAAGQALGQLLANAKRMLHSTSTGFSRRADLLRLAGWFQHSSDDEAHQLFTAAFGVWSTRHLSLGPDEPDPRVGPMTSWISADPIDVPVSLRERGTRAAKGRSARVPDISRDRAVVEAAARMEAERNALVAAELSAAGHLDGAHLSPQARTALLDELARLLAADTSTITNHDLGVVLHAAPGGSTTVDSPDGSLIVRGYQLSCRPVAPAWVEERDGDVG</sequence>
<dbReference type="NCBIfam" id="TIGR02677">
    <property type="entry name" value="TIGR02677 family protein"/>
    <property type="match status" value="1"/>
</dbReference>
<dbReference type="EMBL" id="JBHSBA010000012">
    <property type="protein sequence ID" value="MFC4127232.1"/>
    <property type="molecule type" value="Genomic_DNA"/>
</dbReference>
<dbReference type="Pfam" id="PF09660">
    <property type="entry name" value="DUF2397"/>
    <property type="match status" value="1"/>
</dbReference>
<dbReference type="Proteomes" id="UP001595767">
    <property type="component" value="Unassembled WGS sequence"/>
</dbReference>
<dbReference type="InterPro" id="IPR013493">
    <property type="entry name" value="CHP02677"/>
</dbReference>
<reference evidence="2" key="1">
    <citation type="journal article" date="2019" name="Int. J. Syst. Evol. Microbiol.">
        <title>The Global Catalogue of Microorganisms (GCM) 10K type strain sequencing project: providing services to taxonomists for standard genome sequencing and annotation.</title>
        <authorList>
            <consortium name="The Broad Institute Genomics Platform"/>
            <consortium name="The Broad Institute Genome Sequencing Center for Infectious Disease"/>
            <person name="Wu L."/>
            <person name="Ma J."/>
        </authorList>
    </citation>
    <scope>NUCLEOTIDE SEQUENCE [LARGE SCALE GENOMIC DNA]</scope>
    <source>
        <strain evidence="2">CGMCC 4.7204</strain>
    </source>
</reference>
<evidence type="ECO:0000313" key="1">
    <source>
        <dbReference type="EMBL" id="MFC4127232.1"/>
    </source>
</evidence>
<protein>
    <submittedName>
        <fullName evidence="1">TIGR02677 family protein</fullName>
    </submittedName>
</protein>